<sequence>MAILLRTLVLAWLFTRVFAGWPSRKGNEDSNQSWKTRGYDQWSYRGGKGSSYHQGKGYARSSPNDALTLELLDRLARSSSVSTRDRSRRRRRHSSSRSNSRRRGSEHRYEAELRELRAYREHHEAQDKAKSEKEAKEAQLRATEAQLQELEARILKAIPSGALAAVATPAAAAPAASSSPPQDALSAKTKKLVEALLEEEITCEGLHSWDEIDRKVAGLTGNVLKTIHKNRMPDAAVPRTSAARVASITAFLKRQVPEGVSLAVARGRT</sequence>
<dbReference type="AlphaFoldDB" id="A0A1Q9DCI6"/>
<gene>
    <name evidence="3" type="ORF">AK812_SmicGene25210</name>
    <name evidence="4" type="ORF">AK812_SmicGene8510</name>
</gene>
<keyword evidence="2" id="KW-0732">Signal</keyword>
<keyword evidence="5" id="KW-1185">Reference proteome</keyword>
<feature type="region of interest" description="Disordered" evidence="1">
    <location>
        <begin position="78"/>
        <end position="109"/>
    </location>
</feature>
<dbReference type="EMBL" id="LSRX01000601">
    <property type="protein sequence ID" value="OLP92924.1"/>
    <property type="molecule type" value="Genomic_DNA"/>
</dbReference>
<feature type="compositionally biased region" description="Basic and acidic residues" evidence="1">
    <location>
        <begin position="121"/>
        <end position="139"/>
    </location>
</feature>
<evidence type="ECO:0000256" key="1">
    <source>
        <dbReference type="SAM" id="MobiDB-lite"/>
    </source>
</evidence>
<evidence type="ECO:0000256" key="2">
    <source>
        <dbReference type="SAM" id="SignalP"/>
    </source>
</evidence>
<evidence type="ECO:0000313" key="3">
    <source>
        <dbReference type="EMBL" id="OLP92924.1"/>
    </source>
</evidence>
<organism evidence="3 5">
    <name type="scientific">Symbiodinium microadriaticum</name>
    <name type="common">Dinoflagellate</name>
    <name type="synonym">Zooxanthella microadriatica</name>
    <dbReference type="NCBI Taxonomy" id="2951"/>
    <lineage>
        <taxon>Eukaryota</taxon>
        <taxon>Sar</taxon>
        <taxon>Alveolata</taxon>
        <taxon>Dinophyceae</taxon>
        <taxon>Suessiales</taxon>
        <taxon>Symbiodiniaceae</taxon>
        <taxon>Symbiodinium</taxon>
    </lineage>
</organism>
<feature type="chain" id="PRO_5011899518" evidence="2">
    <location>
        <begin position="20"/>
        <end position="269"/>
    </location>
</feature>
<name>A0A1Q9DCI6_SYMMI</name>
<feature type="region of interest" description="Disordered" evidence="1">
    <location>
        <begin position="121"/>
        <end position="140"/>
    </location>
</feature>
<evidence type="ECO:0000313" key="4">
    <source>
        <dbReference type="EMBL" id="OLQ08041.1"/>
    </source>
</evidence>
<evidence type="ECO:0000313" key="5">
    <source>
        <dbReference type="Proteomes" id="UP000186817"/>
    </source>
</evidence>
<reference evidence="3 5" key="1">
    <citation type="submission" date="2016-02" db="EMBL/GenBank/DDBJ databases">
        <title>Genome analysis of coral dinoflagellate symbionts highlights evolutionary adaptations to a symbiotic lifestyle.</title>
        <authorList>
            <person name="Aranda M."/>
            <person name="Li Y."/>
            <person name="Liew Y.J."/>
            <person name="Baumgarten S."/>
            <person name="Simakov O."/>
            <person name="Wilson M."/>
            <person name="Piel J."/>
            <person name="Ashoor H."/>
            <person name="Bougouffa S."/>
            <person name="Bajic V.B."/>
            <person name="Ryu T."/>
            <person name="Ravasi T."/>
            <person name="Bayer T."/>
            <person name="Micklem G."/>
            <person name="Kim H."/>
            <person name="Bhak J."/>
            <person name="Lajeunesse T.C."/>
            <person name="Voolstra C.R."/>
        </authorList>
    </citation>
    <scope>NUCLEOTIDE SEQUENCE [LARGE SCALE GENOMIC DNA]</scope>
    <source>
        <strain evidence="3 5">CCMP2467</strain>
    </source>
</reference>
<protein>
    <submittedName>
        <fullName evidence="3">Uncharacterized protein</fullName>
    </submittedName>
</protein>
<proteinExistence type="predicted"/>
<comment type="caution">
    <text evidence="3">The sequence shown here is derived from an EMBL/GenBank/DDBJ whole genome shotgun (WGS) entry which is preliminary data.</text>
</comment>
<accession>A0A1Q9DCI6</accession>
<feature type="compositionally biased region" description="Basic residues" evidence="1">
    <location>
        <begin position="86"/>
        <end position="105"/>
    </location>
</feature>
<dbReference type="Proteomes" id="UP000186817">
    <property type="component" value="Unassembled WGS sequence"/>
</dbReference>
<feature type="signal peptide" evidence="2">
    <location>
        <begin position="1"/>
        <end position="19"/>
    </location>
</feature>
<dbReference type="EMBL" id="LSRX01000126">
    <property type="protein sequence ID" value="OLQ08041.1"/>
    <property type="molecule type" value="Genomic_DNA"/>
</dbReference>